<protein>
    <recommendedName>
        <fullName evidence="19">tRNA-dihydrouridine(16/17) synthase [NAD(P)(+)]-like</fullName>
        <ecNumber evidence="13">1.3.1.88</ecNumber>
    </recommendedName>
    <alternativeName>
        <fullName evidence="20">tRNA-dihydrouridine synthase 1-like</fullName>
    </alternativeName>
</protein>
<comment type="cofactor">
    <cofactor evidence="1">
        <name>FMN</name>
        <dbReference type="ChEBI" id="CHEBI:58210"/>
    </cofactor>
</comment>
<evidence type="ECO:0000256" key="15">
    <source>
        <dbReference type="ARBA" id="ARBA00047652"/>
    </source>
</evidence>
<evidence type="ECO:0000256" key="5">
    <source>
        <dbReference type="ARBA" id="ARBA00022630"/>
    </source>
</evidence>
<comment type="similarity">
    <text evidence="12">Belongs to the Dus family. Dus1 subfamily.</text>
</comment>
<name>A0AAD8EFW5_DIPPU</name>
<evidence type="ECO:0000256" key="18">
    <source>
        <dbReference type="ARBA" id="ARBA00053643"/>
    </source>
</evidence>
<feature type="domain" description="DUS-like FMN-binding" evidence="22">
    <location>
        <begin position="23"/>
        <end position="270"/>
    </location>
</feature>
<evidence type="ECO:0000256" key="9">
    <source>
        <dbReference type="ARBA" id="ARBA00023002"/>
    </source>
</evidence>
<evidence type="ECO:0000256" key="16">
    <source>
        <dbReference type="ARBA" id="ARBA00048934"/>
    </source>
</evidence>
<evidence type="ECO:0000256" key="20">
    <source>
        <dbReference type="ARBA" id="ARBA00077078"/>
    </source>
</evidence>
<comment type="caution">
    <text evidence="23">The sequence shown here is derived from an EMBL/GenBank/DDBJ whole genome shotgun (WGS) entry which is preliminary data.</text>
</comment>
<accession>A0AAD8EFW5</accession>
<dbReference type="GO" id="GO:0005737">
    <property type="term" value="C:cytoplasm"/>
    <property type="evidence" value="ECO:0007669"/>
    <property type="project" value="UniProtKB-SubCell"/>
</dbReference>
<keyword evidence="6" id="KW-0288">FMN</keyword>
<evidence type="ECO:0000256" key="8">
    <source>
        <dbReference type="ARBA" id="ARBA00022857"/>
    </source>
</evidence>
<keyword evidence="4" id="KW-0963">Cytoplasm</keyword>
<keyword evidence="9" id="KW-0560">Oxidoreductase</keyword>
<comment type="catalytic activity">
    <reaction evidence="16">
        <text>5,6-dihydrouridine(16) in tRNA + NAD(+) = uridine(16) in tRNA + NADH + H(+)</text>
        <dbReference type="Rhea" id="RHEA:53380"/>
        <dbReference type="Rhea" id="RHEA-COMP:13543"/>
        <dbReference type="Rhea" id="RHEA-COMP:13544"/>
        <dbReference type="ChEBI" id="CHEBI:15378"/>
        <dbReference type="ChEBI" id="CHEBI:57540"/>
        <dbReference type="ChEBI" id="CHEBI:57945"/>
        <dbReference type="ChEBI" id="CHEBI:65315"/>
        <dbReference type="ChEBI" id="CHEBI:74443"/>
        <dbReference type="EC" id="1.3.1.88"/>
    </reaction>
    <physiologicalReaction direction="right-to-left" evidence="16">
        <dbReference type="Rhea" id="RHEA:53382"/>
    </physiologicalReaction>
</comment>
<evidence type="ECO:0000313" key="23">
    <source>
        <dbReference type="EMBL" id="KAJ9589030.1"/>
    </source>
</evidence>
<keyword evidence="7" id="KW-0819">tRNA processing</keyword>
<evidence type="ECO:0000256" key="13">
    <source>
        <dbReference type="ARBA" id="ARBA00038890"/>
    </source>
</evidence>
<reference evidence="23" key="2">
    <citation type="submission" date="2023-05" db="EMBL/GenBank/DDBJ databases">
        <authorList>
            <person name="Fouks B."/>
        </authorList>
    </citation>
    <scope>NUCLEOTIDE SEQUENCE</scope>
    <source>
        <strain evidence="23">Stay&amp;Tobe</strain>
        <tissue evidence="23">Testes</tissue>
    </source>
</reference>
<evidence type="ECO:0000256" key="7">
    <source>
        <dbReference type="ARBA" id="ARBA00022694"/>
    </source>
</evidence>
<evidence type="ECO:0000256" key="11">
    <source>
        <dbReference type="ARBA" id="ARBA00023242"/>
    </source>
</evidence>
<dbReference type="PROSITE" id="PS01136">
    <property type="entry name" value="UPF0034"/>
    <property type="match status" value="1"/>
</dbReference>
<evidence type="ECO:0000256" key="4">
    <source>
        <dbReference type="ARBA" id="ARBA00022490"/>
    </source>
</evidence>
<dbReference type="SUPFAM" id="SSF51395">
    <property type="entry name" value="FMN-linked oxidoreductases"/>
    <property type="match status" value="1"/>
</dbReference>
<keyword evidence="8" id="KW-0521">NADP</keyword>
<evidence type="ECO:0000256" key="3">
    <source>
        <dbReference type="ARBA" id="ARBA00004496"/>
    </source>
</evidence>
<evidence type="ECO:0000256" key="21">
    <source>
        <dbReference type="SAM" id="MobiDB-lite"/>
    </source>
</evidence>
<evidence type="ECO:0000259" key="22">
    <source>
        <dbReference type="Pfam" id="PF01207"/>
    </source>
</evidence>
<dbReference type="GO" id="GO:0050660">
    <property type="term" value="F:flavin adenine dinucleotide binding"/>
    <property type="evidence" value="ECO:0007669"/>
    <property type="project" value="InterPro"/>
</dbReference>
<dbReference type="PANTHER" id="PTHR11082">
    <property type="entry name" value="TRNA-DIHYDROURIDINE SYNTHASE"/>
    <property type="match status" value="1"/>
</dbReference>
<evidence type="ECO:0000256" key="17">
    <source>
        <dbReference type="ARBA" id="ARBA00049467"/>
    </source>
</evidence>
<evidence type="ECO:0000256" key="1">
    <source>
        <dbReference type="ARBA" id="ARBA00001917"/>
    </source>
</evidence>
<dbReference type="GO" id="GO:0017150">
    <property type="term" value="F:tRNA dihydrouridine synthase activity"/>
    <property type="evidence" value="ECO:0007669"/>
    <property type="project" value="InterPro"/>
</dbReference>
<keyword evidence="5" id="KW-0285">Flavoprotein</keyword>
<dbReference type="Pfam" id="PF01207">
    <property type="entry name" value="Dus"/>
    <property type="match status" value="1"/>
</dbReference>
<dbReference type="CDD" id="cd02801">
    <property type="entry name" value="DUS_like_FMN"/>
    <property type="match status" value="1"/>
</dbReference>
<keyword evidence="24" id="KW-1185">Reference proteome</keyword>
<evidence type="ECO:0000256" key="10">
    <source>
        <dbReference type="ARBA" id="ARBA00023027"/>
    </source>
</evidence>
<dbReference type="EMBL" id="JASPKZ010005287">
    <property type="protein sequence ID" value="KAJ9589030.1"/>
    <property type="molecule type" value="Genomic_DNA"/>
</dbReference>
<dbReference type="EC" id="1.3.1.88" evidence="13"/>
<keyword evidence="11" id="KW-0539">Nucleus</keyword>
<keyword evidence="10" id="KW-0520">NAD</keyword>
<proteinExistence type="inferred from homology"/>
<evidence type="ECO:0000256" key="2">
    <source>
        <dbReference type="ARBA" id="ARBA00004123"/>
    </source>
</evidence>
<reference evidence="23" key="1">
    <citation type="journal article" date="2023" name="IScience">
        <title>Live-bearing cockroach genome reveals convergent evolutionary mechanisms linked to viviparity in insects and beyond.</title>
        <authorList>
            <person name="Fouks B."/>
            <person name="Harrison M.C."/>
            <person name="Mikhailova A.A."/>
            <person name="Marchal E."/>
            <person name="English S."/>
            <person name="Carruthers M."/>
            <person name="Jennings E.C."/>
            <person name="Chiamaka E.L."/>
            <person name="Frigard R.A."/>
            <person name="Pippel M."/>
            <person name="Attardo G.M."/>
            <person name="Benoit J.B."/>
            <person name="Bornberg-Bauer E."/>
            <person name="Tobe S.S."/>
        </authorList>
    </citation>
    <scope>NUCLEOTIDE SEQUENCE</scope>
    <source>
        <strain evidence="23">Stay&amp;Tobe</strain>
    </source>
</reference>
<dbReference type="PANTHER" id="PTHR11082:SF5">
    <property type="entry name" value="TRNA-DIHYDROURIDINE(16_17) SYNTHASE [NAD(P)(+)]-LIKE"/>
    <property type="match status" value="1"/>
</dbReference>
<dbReference type="Gene3D" id="3.20.20.70">
    <property type="entry name" value="Aldolase class I"/>
    <property type="match status" value="1"/>
</dbReference>
<dbReference type="InterPro" id="IPR018517">
    <property type="entry name" value="tRNA_hU_synthase_CS"/>
</dbReference>
<evidence type="ECO:0000256" key="12">
    <source>
        <dbReference type="ARBA" id="ARBA00038313"/>
    </source>
</evidence>
<dbReference type="Proteomes" id="UP001233999">
    <property type="component" value="Unassembled WGS sequence"/>
</dbReference>
<evidence type="ECO:0000256" key="14">
    <source>
        <dbReference type="ARBA" id="ARBA00047287"/>
    </source>
</evidence>
<sequence>MPPPCLLGMQFWKESLGSPCYLVAPMVDASELAWRLLSRRHGAHLCYTPMLHSSVFIRDPKYRKEALASCVEDRPLIVQFCANDAQVLLEAALLAEPHCDAIDINLGCPQAIARRGHYGAFLQDDWPLLTKMVSTLHQALSIPVTCKIRVYEDIGKTIEYARMLEAAGCQMLTVHGRTKEQKGPLTGLASWEHIKAVRENVSIPVIANGNIQCLQDIKRCLAETGVNGVMSAEGNLYNPSLFEGSNPPAWELALEYLDLADKYPCPSSFVRGHLFKLFQHCLCLPENFELRAELATGADLSDFRSTVLQLRDRYLPYHEGLNIYPGDTGIGYNLIHPPWICQPYVRITPEEHLKKLVEKQNRNADNQDGTTMKRPREGSVESTESKNMSKRRMKKLRKLQHNPNKNFHGRRGVDKCVDCPNPVGSKCDFRLCKACCKTKCYLENRDCTGHRILIKTRREKAREYAAMEQHKAESQDDQQTTHCQNTWELAIQSEQPSSLRKEQCCQSDQENKMTTELDVIPVLNSESVIVRTSICTEHRDETYSSILQCDDS</sequence>
<comment type="catalytic activity">
    <reaction evidence="14">
        <text>5,6-dihydrouridine(17) in tRNA + NAD(+) = uridine(17) in tRNA + NADH + H(+)</text>
        <dbReference type="Rhea" id="RHEA:53372"/>
        <dbReference type="Rhea" id="RHEA-COMP:13541"/>
        <dbReference type="Rhea" id="RHEA-COMP:13542"/>
        <dbReference type="ChEBI" id="CHEBI:15378"/>
        <dbReference type="ChEBI" id="CHEBI:57540"/>
        <dbReference type="ChEBI" id="CHEBI:57945"/>
        <dbReference type="ChEBI" id="CHEBI:65315"/>
        <dbReference type="ChEBI" id="CHEBI:74443"/>
        <dbReference type="EC" id="1.3.1.88"/>
    </reaction>
    <physiologicalReaction direction="right-to-left" evidence="14">
        <dbReference type="Rhea" id="RHEA:53374"/>
    </physiologicalReaction>
</comment>
<dbReference type="InterPro" id="IPR035587">
    <property type="entry name" value="DUS-like_FMN-bd"/>
</dbReference>
<evidence type="ECO:0000313" key="24">
    <source>
        <dbReference type="Proteomes" id="UP001233999"/>
    </source>
</evidence>
<dbReference type="GO" id="GO:0005634">
    <property type="term" value="C:nucleus"/>
    <property type="evidence" value="ECO:0007669"/>
    <property type="project" value="UniProtKB-SubCell"/>
</dbReference>
<comment type="subcellular location">
    <subcellularLocation>
        <location evidence="3">Cytoplasm</location>
    </subcellularLocation>
    <subcellularLocation>
        <location evidence="2">Nucleus</location>
    </subcellularLocation>
</comment>
<dbReference type="InterPro" id="IPR013785">
    <property type="entry name" value="Aldolase_TIM"/>
</dbReference>
<evidence type="ECO:0000256" key="19">
    <source>
        <dbReference type="ARBA" id="ARBA00068883"/>
    </source>
</evidence>
<comment type="function">
    <text evidence="18">Catalyzes the synthesis of dihydrouridine, a modified base found in the D-loop of most tRNAs. Specifically modifies U16 and U17 in cytoplasmic tRNAs. Affects the level of some mature tRNA and thereby the total cellular translation.</text>
</comment>
<gene>
    <name evidence="23" type="ORF">L9F63_017674</name>
</gene>
<dbReference type="FunFam" id="3.20.20.70:FF:000081">
    <property type="entry name" value="Dihydrouridine synthase 1 like"/>
    <property type="match status" value="1"/>
</dbReference>
<evidence type="ECO:0000256" key="6">
    <source>
        <dbReference type="ARBA" id="ARBA00022643"/>
    </source>
</evidence>
<comment type="catalytic activity">
    <reaction evidence="15">
        <text>5,6-dihydrouridine(16) in tRNA + NADP(+) = uridine(16) in tRNA + NADPH + H(+)</text>
        <dbReference type="Rhea" id="RHEA:53376"/>
        <dbReference type="Rhea" id="RHEA-COMP:13543"/>
        <dbReference type="Rhea" id="RHEA-COMP:13544"/>
        <dbReference type="ChEBI" id="CHEBI:15378"/>
        <dbReference type="ChEBI" id="CHEBI:57783"/>
        <dbReference type="ChEBI" id="CHEBI:58349"/>
        <dbReference type="ChEBI" id="CHEBI:65315"/>
        <dbReference type="ChEBI" id="CHEBI:74443"/>
        <dbReference type="EC" id="1.3.1.88"/>
    </reaction>
    <physiologicalReaction direction="right-to-left" evidence="15">
        <dbReference type="Rhea" id="RHEA:53378"/>
    </physiologicalReaction>
</comment>
<dbReference type="AlphaFoldDB" id="A0AAD8EFW5"/>
<organism evidence="23 24">
    <name type="scientific">Diploptera punctata</name>
    <name type="common">Pacific beetle cockroach</name>
    <dbReference type="NCBI Taxonomy" id="6984"/>
    <lineage>
        <taxon>Eukaryota</taxon>
        <taxon>Metazoa</taxon>
        <taxon>Ecdysozoa</taxon>
        <taxon>Arthropoda</taxon>
        <taxon>Hexapoda</taxon>
        <taxon>Insecta</taxon>
        <taxon>Pterygota</taxon>
        <taxon>Neoptera</taxon>
        <taxon>Polyneoptera</taxon>
        <taxon>Dictyoptera</taxon>
        <taxon>Blattodea</taxon>
        <taxon>Blaberoidea</taxon>
        <taxon>Blaberidae</taxon>
        <taxon>Diplopterinae</taxon>
        <taxon>Diploptera</taxon>
    </lineage>
</organism>
<comment type="catalytic activity">
    <reaction evidence="17">
        <text>5,6-dihydrouridine(17) in tRNA + NADP(+) = uridine(17) in tRNA + NADPH + H(+)</text>
        <dbReference type="Rhea" id="RHEA:53368"/>
        <dbReference type="Rhea" id="RHEA-COMP:13541"/>
        <dbReference type="Rhea" id="RHEA-COMP:13542"/>
        <dbReference type="ChEBI" id="CHEBI:15378"/>
        <dbReference type="ChEBI" id="CHEBI:57783"/>
        <dbReference type="ChEBI" id="CHEBI:58349"/>
        <dbReference type="ChEBI" id="CHEBI:65315"/>
        <dbReference type="ChEBI" id="CHEBI:74443"/>
        <dbReference type="EC" id="1.3.1.88"/>
    </reaction>
    <physiologicalReaction direction="right-to-left" evidence="17">
        <dbReference type="Rhea" id="RHEA:53370"/>
    </physiologicalReaction>
</comment>
<feature type="region of interest" description="Disordered" evidence="21">
    <location>
        <begin position="359"/>
        <end position="392"/>
    </location>
</feature>